<dbReference type="InterPro" id="IPR004843">
    <property type="entry name" value="Calcineurin-like_PHP"/>
</dbReference>
<feature type="domain" description="Saposin B-type" evidence="15">
    <location>
        <begin position="778"/>
        <end position="867"/>
    </location>
</feature>
<accession>A0A9Q0BW33</accession>
<dbReference type="FunFam" id="3.60.21.10:FF:000077">
    <property type="entry name" value="Sphingomyelin phosphodiesterase"/>
    <property type="match status" value="2"/>
</dbReference>
<evidence type="ECO:0000256" key="13">
    <source>
        <dbReference type="SAM" id="MobiDB-lite"/>
    </source>
</evidence>
<dbReference type="Pfam" id="PF19272">
    <property type="entry name" value="ASMase_C"/>
    <property type="match status" value="2"/>
</dbReference>
<keyword evidence="4" id="KW-0964">Secreted</keyword>
<dbReference type="Proteomes" id="UP001059596">
    <property type="component" value="Chromosome 3R"/>
</dbReference>
<evidence type="ECO:0000256" key="11">
    <source>
        <dbReference type="ARBA" id="ARBA00023295"/>
    </source>
</evidence>
<dbReference type="PANTHER" id="PTHR10340:SF29">
    <property type="entry name" value="SPHINGOMYELIN PHOSPHODIESTERASE"/>
    <property type="match status" value="1"/>
</dbReference>
<feature type="region of interest" description="Disordered" evidence="13">
    <location>
        <begin position="637"/>
        <end position="657"/>
    </location>
</feature>
<evidence type="ECO:0000256" key="1">
    <source>
        <dbReference type="ARBA" id="ARBA00001947"/>
    </source>
</evidence>
<evidence type="ECO:0000256" key="4">
    <source>
        <dbReference type="ARBA" id="ARBA00022525"/>
    </source>
</evidence>
<keyword evidence="11" id="KW-0326">Glycosidase</keyword>
<dbReference type="GO" id="GO:0005764">
    <property type="term" value="C:lysosome"/>
    <property type="evidence" value="ECO:0007669"/>
    <property type="project" value="TreeGrafter"/>
</dbReference>
<evidence type="ECO:0000313" key="16">
    <source>
        <dbReference type="EMBL" id="KAI8046717.1"/>
    </source>
</evidence>
<dbReference type="Pfam" id="PF00149">
    <property type="entry name" value="Metallophos"/>
    <property type="match status" value="2"/>
</dbReference>
<reference evidence="16" key="1">
    <citation type="journal article" date="2023" name="Genome Biol. Evol.">
        <title>Long-read-based Genome Assembly of Drosophila gunungcola Reveals Fewer Chemosensory Genes in Flower-breeding Species.</title>
        <authorList>
            <person name="Negi A."/>
            <person name="Liao B.Y."/>
            <person name="Yeh S.D."/>
        </authorList>
    </citation>
    <scope>NUCLEOTIDE SEQUENCE</scope>
    <source>
        <strain evidence="16">Sukarami</strain>
    </source>
</reference>
<evidence type="ECO:0000256" key="6">
    <source>
        <dbReference type="ARBA" id="ARBA00022729"/>
    </source>
</evidence>
<dbReference type="GO" id="GO:0061750">
    <property type="term" value="F:acid sphingomyelin phosphodiesterase activity"/>
    <property type="evidence" value="ECO:0007669"/>
    <property type="project" value="TreeGrafter"/>
</dbReference>
<evidence type="ECO:0000259" key="15">
    <source>
        <dbReference type="PROSITE" id="PS50015"/>
    </source>
</evidence>
<keyword evidence="6 14" id="KW-0732">Signal</keyword>
<comment type="subcellular location">
    <subcellularLocation>
        <location evidence="2">Secreted</location>
    </subcellularLocation>
</comment>
<evidence type="ECO:0000256" key="2">
    <source>
        <dbReference type="ARBA" id="ARBA00004613"/>
    </source>
</evidence>
<dbReference type="Gene3D" id="3.60.21.10">
    <property type="match status" value="2"/>
</dbReference>
<dbReference type="GO" id="GO:0005615">
    <property type="term" value="C:extracellular space"/>
    <property type="evidence" value="ECO:0007669"/>
    <property type="project" value="TreeGrafter"/>
</dbReference>
<comment type="cofactor">
    <cofactor evidence="1">
        <name>Zn(2+)</name>
        <dbReference type="ChEBI" id="CHEBI:29105"/>
    </cofactor>
</comment>
<evidence type="ECO:0000256" key="8">
    <source>
        <dbReference type="ARBA" id="ARBA00022833"/>
    </source>
</evidence>
<evidence type="ECO:0000256" key="3">
    <source>
        <dbReference type="ARBA" id="ARBA00008234"/>
    </source>
</evidence>
<dbReference type="GO" id="GO:0016020">
    <property type="term" value="C:membrane"/>
    <property type="evidence" value="ECO:0007669"/>
    <property type="project" value="GOC"/>
</dbReference>
<keyword evidence="17" id="KW-1185">Reference proteome</keyword>
<keyword evidence="9" id="KW-1015">Disulfide bond</keyword>
<sequence>MRGIGILLSVALTCGFLVVSAVNLPGVPVDFDVDDKILSAIADDISERLATEYITFLKTGVETPEFLKLTNQLAKSHSPRDIFTKNMPDLEPRDSFFMCVACRSVMRVLIRTIREEEGELHGENSSALMKGFAMDVCRRLNLQTEEVCKGFIDSYQPTVEYIMRNSESDSQSFCSLFMEYSFCNTGSNVDYNWTLPVDNSGAALSGPKSDTPRYSEDDIRICQFSDIHHDPLYVPGSLATCAEPMCCQRHKDTAEGTSEAAGYWGDYRDCDLPWHAFESALDSAVANSKCDYVYQTGDIVDHMGWSTSVEKNTGVLTKVSQRINQAFGDVPVYPCIGNHEPHPLNLFSPEGVPDDISTTWLYEHLYNDWSKWLPVETKETILKGGYYTVVPKKGFRIIALNSNECYTDNFWLYHSGTDKIPQLQWFHDTLLKAEKAGEYVHVLTHIPSGVGSCWSVWAREFNRCITRFSATISGIFTGHTHKDEMFVYYSEDEGHATAVAWTGGAVTTYSNKNPNYREYAVNSETYTVSNHWTWMYNLTAANLHPDEQPEWFLEYEFIKEFTEDLSPAGIDKLLDELAENPTLMRKYWRFRVTSADPQVNEGCDRNCLAGSLCRAAVTINTQRGRCEELRAKLFASLDNEESSSTTPGDDNDDEDGGASTLGLLSIGSLLAIGPVSNPGPSSVMKSIWSTLLLAIAILIVGCGAFSLPNVPDYLTKEQRSAAIVSASVVEAISREYLKYHRTGIETERLQQLGQDLRNSHSKKAIFTESLADLTSTDQYFVCTLCRSTINVFARTFTDGELSGPQRDEEARKLMLGLCDYFDITTKEVCSGLFDLNWPIFDFILNETVADSQSFCGMLPIPICQVKQDEFNLTLTIRGDSPTESNANLPAKSSDDILILHLTDIHYDPEYAVGSNAACDEPMCCRNPLAEGSDSSAAAGYWSDYRDCDAPKHLILSAFNHIKENHKIEWIYHTGDVPPHNTWSTTKQGNMDMLSEIDGLLAEHFPNTPIYPCLGNHEPHPTNVFGNDEVPTALKVDWLYEHVWSLWSKWLPAQAKDTVLRGGYYTLSPSEGHRIVALNSMDCYLYNWWLFYNASLIQEQLQWFHDTLLSAEQNGESVHILTHIPAGDGDCWSSWSKEYNRVLTRFNGIITGVFSGHTHKDEMNLHYSEEGYATVVNWNGGSLTSYSNKNPNYRLYELNPNNWQVLEHFTYKFNLTEANLKPDEQPQWELEYQFTKEYTEDTSPAGIDRLLVEMAEKPDLLRKFWRNKFTNSDPKLAGGCDNSCLSKTICRIATSNYQERTRCKELQAILEESLENEQETDTDDNGDGGASGLTAISLATLLAVMTALKVLG</sequence>
<evidence type="ECO:0000256" key="14">
    <source>
        <dbReference type="SAM" id="SignalP"/>
    </source>
</evidence>
<evidence type="ECO:0000256" key="5">
    <source>
        <dbReference type="ARBA" id="ARBA00022723"/>
    </source>
</evidence>
<gene>
    <name evidence="16" type="ORF">M5D96_002930</name>
</gene>
<keyword evidence="8" id="KW-0862">Zinc</keyword>
<evidence type="ECO:0000256" key="10">
    <source>
        <dbReference type="ARBA" id="ARBA00023180"/>
    </source>
</evidence>
<dbReference type="PANTHER" id="PTHR10340">
    <property type="entry name" value="SPHINGOMYELIN PHOSPHODIESTERASE"/>
    <property type="match status" value="1"/>
</dbReference>
<keyword evidence="5" id="KW-0479">Metal-binding</keyword>
<comment type="similarity">
    <text evidence="3">Belongs to the acid sphingomyelinase family.</text>
</comment>
<dbReference type="GO" id="GO:0046872">
    <property type="term" value="F:metal ion binding"/>
    <property type="evidence" value="ECO:0007669"/>
    <property type="project" value="UniProtKB-KW"/>
</dbReference>
<dbReference type="PROSITE" id="PS50015">
    <property type="entry name" value="SAP_B"/>
    <property type="match status" value="2"/>
</dbReference>
<name>A0A9Q0BW33_9MUSC</name>
<dbReference type="GO" id="GO:0046513">
    <property type="term" value="P:ceramide biosynthetic process"/>
    <property type="evidence" value="ECO:0007669"/>
    <property type="project" value="UniProtKB-ARBA"/>
</dbReference>
<dbReference type="InterPro" id="IPR029052">
    <property type="entry name" value="Metallo-depent_PP-like"/>
</dbReference>
<organism evidence="16 17">
    <name type="scientific">Drosophila gunungcola</name>
    <name type="common">fruit fly</name>
    <dbReference type="NCBI Taxonomy" id="103775"/>
    <lineage>
        <taxon>Eukaryota</taxon>
        <taxon>Metazoa</taxon>
        <taxon>Ecdysozoa</taxon>
        <taxon>Arthropoda</taxon>
        <taxon>Hexapoda</taxon>
        <taxon>Insecta</taxon>
        <taxon>Pterygota</taxon>
        <taxon>Neoptera</taxon>
        <taxon>Endopterygota</taxon>
        <taxon>Diptera</taxon>
        <taxon>Brachycera</taxon>
        <taxon>Muscomorpha</taxon>
        <taxon>Ephydroidea</taxon>
        <taxon>Drosophilidae</taxon>
        <taxon>Drosophila</taxon>
        <taxon>Sophophora</taxon>
    </lineage>
</organism>
<dbReference type="InterPro" id="IPR045473">
    <property type="entry name" value="ASM_C"/>
</dbReference>
<dbReference type="GO" id="GO:0016798">
    <property type="term" value="F:hydrolase activity, acting on glycosyl bonds"/>
    <property type="evidence" value="ECO:0007669"/>
    <property type="project" value="UniProtKB-KW"/>
</dbReference>
<dbReference type="SMART" id="SM00741">
    <property type="entry name" value="SapB"/>
    <property type="match status" value="2"/>
</dbReference>
<feature type="chain" id="PRO_5040454491" description="Saposin B-type domain-containing protein" evidence="14">
    <location>
        <begin position="22"/>
        <end position="1351"/>
    </location>
</feature>
<evidence type="ECO:0000256" key="12">
    <source>
        <dbReference type="ARBA" id="ARBA00047268"/>
    </source>
</evidence>
<dbReference type="CDD" id="cd00842">
    <property type="entry name" value="MPP_ASMase"/>
    <property type="match status" value="2"/>
</dbReference>
<comment type="catalytic activity">
    <reaction evidence="12">
        <text>a sphingomyelin + H2O = phosphocholine + an N-acylsphing-4-enine + H(+)</text>
        <dbReference type="Rhea" id="RHEA:19253"/>
        <dbReference type="ChEBI" id="CHEBI:15377"/>
        <dbReference type="ChEBI" id="CHEBI:15378"/>
        <dbReference type="ChEBI" id="CHEBI:17636"/>
        <dbReference type="ChEBI" id="CHEBI:52639"/>
        <dbReference type="ChEBI" id="CHEBI:295975"/>
        <dbReference type="EC" id="3.1.4.12"/>
    </reaction>
    <physiologicalReaction direction="left-to-right" evidence="12">
        <dbReference type="Rhea" id="RHEA:19254"/>
    </physiologicalReaction>
</comment>
<dbReference type="EMBL" id="JAMKOV010000001">
    <property type="protein sequence ID" value="KAI8046717.1"/>
    <property type="molecule type" value="Genomic_DNA"/>
</dbReference>
<dbReference type="InterPro" id="IPR008139">
    <property type="entry name" value="SaposinB_dom"/>
</dbReference>
<evidence type="ECO:0000313" key="17">
    <source>
        <dbReference type="Proteomes" id="UP001059596"/>
    </source>
</evidence>
<proteinExistence type="inferred from homology"/>
<feature type="signal peptide" evidence="14">
    <location>
        <begin position="1"/>
        <end position="21"/>
    </location>
</feature>
<evidence type="ECO:0000256" key="7">
    <source>
        <dbReference type="ARBA" id="ARBA00022801"/>
    </source>
</evidence>
<feature type="domain" description="Saposin B-type" evidence="15">
    <location>
        <begin position="95"/>
        <end position="187"/>
    </location>
</feature>
<dbReference type="SUPFAM" id="SSF56300">
    <property type="entry name" value="Metallo-dependent phosphatases"/>
    <property type="match status" value="2"/>
</dbReference>
<keyword evidence="7" id="KW-0378">Hydrolase</keyword>
<comment type="caution">
    <text evidence="16">The sequence shown here is derived from an EMBL/GenBank/DDBJ whole genome shotgun (WGS) entry which is preliminary data.</text>
</comment>
<dbReference type="InterPro" id="IPR041805">
    <property type="entry name" value="ASMase/PPN1_MPP"/>
</dbReference>
<keyword evidence="10" id="KW-0325">Glycoprotein</keyword>
<protein>
    <recommendedName>
        <fullName evidence="15">Saposin B-type domain-containing protein</fullName>
    </recommendedName>
</protein>
<dbReference type="GO" id="GO:0006685">
    <property type="term" value="P:sphingomyelin catabolic process"/>
    <property type="evidence" value="ECO:0007669"/>
    <property type="project" value="TreeGrafter"/>
</dbReference>
<evidence type="ECO:0000256" key="9">
    <source>
        <dbReference type="ARBA" id="ARBA00023157"/>
    </source>
</evidence>